<name>A0A0E0Q6M0_ORYRU</name>
<feature type="compositionally biased region" description="Pro residues" evidence="1">
    <location>
        <begin position="1"/>
        <end position="20"/>
    </location>
</feature>
<dbReference type="InterPro" id="IPR036047">
    <property type="entry name" value="F-box-like_dom_sf"/>
</dbReference>
<evidence type="ECO:0000256" key="1">
    <source>
        <dbReference type="SAM" id="MobiDB-lite"/>
    </source>
</evidence>
<dbReference type="PANTHER" id="PTHR32141:SF168">
    <property type="entry name" value="OS12G0595200 PROTEIN"/>
    <property type="match status" value="1"/>
</dbReference>
<dbReference type="EnsemblPlants" id="ORUFI07G10170.1">
    <property type="protein sequence ID" value="ORUFI07G10170.1"/>
    <property type="gene ID" value="ORUFI07G10170"/>
</dbReference>
<dbReference type="InterPro" id="IPR055302">
    <property type="entry name" value="F-box_dom-containing"/>
</dbReference>
<dbReference type="STRING" id="4529.A0A0E0Q6M0"/>
<dbReference type="AlphaFoldDB" id="A0A0E0Q6M0"/>
<evidence type="ECO:0000313" key="2">
    <source>
        <dbReference type="EnsemblPlants" id="ORUFI07G10170.1"/>
    </source>
</evidence>
<evidence type="ECO:0000313" key="3">
    <source>
        <dbReference type="Proteomes" id="UP000008022"/>
    </source>
</evidence>
<keyword evidence="3" id="KW-1185">Reference proteome</keyword>
<dbReference type="HOGENOM" id="CLU_1470477_0_0_1"/>
<evidence type="ECO:0008006" key="4">
    <source>
        <dbReference type="Google" id="ProtNLM"/>
    </source>
</evidence>
<dbReference type="PANTHER" id="PTHR32141">
    <property type="match status" value="1"/>
</dbReference>
<feature type="region of interest" description="Disordered" evidence="1">
    <location>
        <begin position="1"/>
        <end position="73"/>
    </location>
</feature>
<reference evidence="3" key="1">
    <citation type="submission" date="2013-06" db="EMBL/GenBank/DDBJ databases">
        <authorList>
            <person name="Zhao Q."/>
        </authorList>
    </citation>
    <scope>NUCLEOTIDE SEQUENCE</scope>
    <source>
        <strain evidence="3">cv. W1943</strain>
    </source>
</reference>
<organism evidence="2 3">
    <name type="scientific">Oryza rufipogon</name>
    <name type="common">Brownbeard rice</name>
    <name type="synonym">Asian wild rice</name>
    <dbReference type="NCBI Taxonomy" id="4529"/>
    <lineage>
        <taxon>Eukaryota</taxon>
        <taxon>Viridiplantae</taxon>
        <taxon>Streptophyta</taxon>
        <taxon>Embryophyta</taxon>
        <taxon>Tracheophyta</taxon>
        <taxon>Spermatophyta</taxon>
        <taxon>Magnoliopsida</taxon>
        <taxon>Liliopsida</taxon>
        <taxon>Poales</taxon>
        <taxon>Poaceae</taxon>
        <taxon>BOP clade</taxon>
        <taxon>Oryzoideae</taxon>
        <taxon>Oryzeae</taxon>
        <taxon>Oryzinae</taxon>
        <taxon>Oryza</taxon>
    </lineage>
</organism>
<dbReference type="SUPFAM" id="SSF81383">
    <property type="entry name" value="F-box domain"/>
    <property type="match status" value="1"/>
</dbReference>
<accession>A0A0E0Q6M0</accession>
<dbReference type="Gramene" id="ORUFI07G10170.1">
    <property type="protein sequence ID" value="ORUFI07G10170.1"/>
    <property type="gene ID" value="ORUFI07G10170"/>
</dbReference>
<sequence length="184" mass="19709">MEPADPPIPPPPRPPPPPTRKPTRKRGRGATKGDDPVPDEAAPPRKPSLPLATGSRRGRSHVPPPLGVRGDGGEEGVDFVSHLPDAVLGIIISLLPSKDGGKTRTLSKWWRPVWRTAPLNLDAGDLAPGANGAALAVLLTQIPLAHAGPVRRFCIPAQQIHERPAMVEGWLTSPRFNNLEELEN</sequence>
<dbReference type="OMA" id="RCICVST"/>
<dbReference type="Proteomes" id="UP000008022">
    <property type="component" value="Unassembled WGS sequence"/>
</dbReference>
<reference evidence="2" key="2">
    <citation type="submission" date="2015-06" db="UniProtKB">
        <authorList>
            <consortium name="EnsemblPlants"/>
        </authorList>
    </citation>
    <scope>IDENTIFICATION</scope>
</reference>
<protein>
    <recommendedName>
        <fullName evidence="4">F-box domain-containing protein</fullName>
    </recommendedName>
</protein>
<proteinExistence type="predicted"/>